<organism evidence="2 3">
    <name type="scientific">Pseudopedobacter saltans</name>
    <dbReference type="NCBI Taxonomy" id="151895"/>
    <lineage>
        <taxon>Bacteria</taxon>
        <taxon>Pseudomonadati</taxon>
        <taxon>Bacteroidota</taxon>
        <taxon>Sphingobacteriia</taxon>
        <taxon>Sphingobacteriales</taxon>
        <taxon>Sphingobacteriaceae</taxon>
        <taxon>Pseudopedobacter</taxon>
    </lineage>
</organism>
<sequence>MEEKQITEIESIQIIQQMIDRAKNSIVDKGTWPIYWGALITFCSLFVFVEVKLQHFISFDIFLLTIPAMVIQLIVIFYQKNKSKNKPKPIGLSQKAIAYTWIAFAVSMLLVSFTPEGNNATVYFVLYGIPTFATGGIINFKPMTIGGIVCWLCALIVIVFKIDSSIKLLLVSVCSISAWLIPGIILRSRYLRLRKIVNV</sequence>
<name>A0A2W5F202_9SPHI</name>
<gene>
    <name evidence="2" type="ORF">DI598_09395</name>
</gene>
<feature type="transmembrane region" description="Helical" evidence="1">
    <location>
        <begin position="120"/>
        <end position="138"/>
    </location>
</feature>
<accession>A0A2W5F202</accession>
<dbReference type="Proteomes" id="UP000249645">
    <property type="component" value="Unassembled WGS sequence"/>
</dbReference>
<keyword evidence="1" id="KW-0812">Transmembrane</keyword>
<feature type="transmembrane region" description="Helical" evidence="1">
    <location>
        <begin position="96"/>
        <end position="114"/>
    </location>
</feature>
<evidence type="ECO:0000313" key="3">
    <source>
        <dbReference type="Proteomes" id="UP000249645"/>
    </source>
</evidence>
<dbReference type="AlphaFoldDB" id="A0A2W5F202"/>
<keyword evidence="1" id="KW-0472">Membrane</keyword>
<evidence type="ECO:0000313" key="2">
    <source>
        <dbReference type="EMBL" id="PZP48783.1"/>
    </source>
</evidence>
<comment type="caution">
    <text evidence="2">The sequence shown here is derived from an EMBL/GenBank/DDBJ whole genome shotgun (WGS) entry which is preliminary data.</text>
</comment>
<feature type="transmembrane region" description="Helical" evidence="1">
    <location>
        <begin position="32"/>
        <end position="49"/>
    </location>
</feature>
<keyword evidence="1" id="KW-1133">Transmembrane helix</keyword>
<reference evidence="2 3" key="1">
    <citation type="submission" date="2017-11" db="EMBL/GenBank/DDBJ databases">
        <title>Infants hospitalized years apart are colonized by the same room-sourced microbial strains.</title>
        <authorList>
            <person name="Brooks B."/>
            <person name="Olm M.R."/>
            <person name="Firek B.A."/>
            <person name="Baker R."/>
            <person name="Thomas B.C."/>
            <person name="Morowitz M.J."/>
            <person name="Banfield J.F."/>
        </authorList>
    </citation>
    <scope>NUCLEOTIDE SEQUENCE [LARGE SCALE GENOMIC DNA]</scope>
    <source>
        <strain evidence="2">S2_009_000_R2_76</strain>
    </source>
</reference>
<feature type="transmembrane region" description="Helical" evidence="1">
    <location>
        <begin position="168"/>
        <end position="186"/>
    </location>
</feature>
<feature type="transmembrane region" description="Helical" evidence="1">
    <location>
        <begin position="145"/>
        <end position="162"/>
    </location>
</feature>
<dbReference type="EMBL" id="QFOI01000146">
    <property type="protein sequence ID" value="PZP48783.1"/>
    <property type="molecule type" value="Genomic_DNA"/>
</dbReference>
<feature type="transmembrane region" description="Helical" evidence="1">
    <location>
        <begin position="55"/>
        <end position="76"/>
    </location>
</feature>
<protein>
    <submittedName>
        <fullName evidence="2">Uncharacterized protein</fullName>
    </submittedName>
</protein>
<evidence type="ECO:0000256" key="1">
    <source>
        <dbReference type="SAM" id="Phobius"/>
    </source>
</evidence>
<proteinExistence type="predicted"/>